<dbReference type="EMBL" id="SPHZ02000011">
    <property type="protein sequence ID" value="KAF0892749.1"/>
    <property type="molecule type" value="Genomic_DNA"/>
</dbReference>
<organism evidence="6 7">
    <name type="scientific">Oryza meyeriana var. granulata</name>
    <dbReference type="NCBI Taxonomy" id="110450"/>
    <lineage>
        <taxon>Eukaryota</taxon>
        <taxon>Viridiplantae</taxon>
        <taxon>Streptophyta</taxon>
        <taxon>Embryophyta</taxon>
        <taxon>Tracheophyta</taxon>
        <taxon>Spermatophyta</taxon>
        <taxon>Magnoliopsida</taxon>
        <taxon>Liliopsida</taxon>
        <taxon>Poales</taxon>
        <taxon>Poaceae</taxon>
        <taxon>BOP clade</taxon>
        <taxon>Oryzoideae</taxon>
        <taxon>Oryzeae</taxon>
        <taxon>Oryzinae</taxon>
        <taxon>Oryza</taxon>
        <taxon>Oryza meyeriana</taxon>
    </lineage>
</organism>
<dbReference type="OrthoDB" id="1600564at2759"/>
<dbReference type="SUPFAM" id="SSF52266">
    <property type="entry name" value="SGNH hydrolase"/>
    <property type="match status" value="1"/>
</dbReference>
<proteinExistence type="inferred from homology"/>
<dbReference type="Proteomes" id="UP000479710">
    <property type="component" value="Unassembled WGS sequence"/>
</dbReference>
<dbReference type="InterPro" id="IPR035669">
    <property type="entry name" value="SGNH_plant_lipase-like"/>
</dbReference>
<dbReference type="AlphaFoldDB" id="A0A6G1BXL5"/>
<evidence type="ECO:0000256" key="1">
    <source>
        <dbReference type="ARBA" id="ARBA00008668"/>
    </source>
</evidence>
<accession>A0A6G1BXL5</accession>
<keyword evidence="2 5" id="KW-0732">Signal</keyword>
<dbReference type="PANTHER" id="PTHR22835">
    <property type="entry name" value="ZINC FINGER FYVE DOMAIN CONTAINING PROTEIN"/>
    <property type="match status" value="1"/>
</dbReference>
<name>A0A6G1BXL5_9ORYZ</name>
<dbReference type="InterPro" id="IPR036514">
    <property type="entry name" value="SGNH_hydro_sf"/>
</dbReference>
<sequence>MAPLFPRLLVAAAAAAILGALATAAAVDGGGNGYTRVFSFGDSLTDTGNALHLPCTGGGGPASRPPYGETFFRRPTGRASDGRLAVDFIVEAMRLPHPAPYLAGGKTAADFRHGVNLAVGGSTALAPVFYEGRGLKTFVPVSLANQTVWFENVVQLLGSSDHGRRKIMASSLFIVGEIGVNDYLVSLVGNLTVGEVKSFVPHIVGAIRSVVNEVIAAGATTVVVPGMIPLGCEPQLLALYQGGGGDDAGDYDPKSGCMTRLNDLAEHHNRALNHALAELRRAHPGVSLVYAELYRAVTDIVVSPGRYGFRDMPLAACCGGGGGPYNFNMTAFCGAAGATACAVPSEYVSWDGVHFTEAANRHIACAVLNGRPYDGGAPPTMSTVTAWPAAAEVGRSRIGCS</sequence>
<evidence type="ECO:0000256" key="3">
    <source>
        <dbReference type="ARBA" id="ARBA00022801"/>
    </source>
</evidence>
<evidence type="ECO:0000313" key="7">
    <source>
        <dbReference type="Proteomes" id="UP000479710"/>
    </source>
</evidence>
<keyword evidence="7" id="KW-1185">Reference proteome</keyword>
<dbReference type="InterPro" id="IPR001087">
    <property type="entry name" value="GDSL"/>
</dbReference>
<dbReference type="Pfam" id="PF00657">
    <property type="entry name" value="Lipase_GDSL"/>
    <property type="match status" value="1"/>
</dbReference>
<dbReference type="GO" id="GO:0016788">
    <property type="term" value="F:hydrolase activity, acting on ester bonds"/>
    <property type="evidence" value="ECO:0007669"/>
    <property type="project" value="InterPro"/>
</dbReference>
<keyword evidence="3" id="KW-0378">Hydrolase</keyword>
<evidence type="ECO:0000256" key="5">
    <source>
        <dbReference type="SAM" id="SignalP"/>
    </source>
</evidence>
<reference evidence="6 7" key="1">
    <citation type="submission" date="2019-11" db="EMBL/GenBank/DDBJ databases">
        <title>Whole genome sequence of Oryza granulata.</title>
        <authorList>
            <person name="Li W."/>
        </authorList>
    </citation>
    <scope>NUCLEOTIDE SEQUENCE [LARGE SCALE GENOMIC DNA]</scope>
    <source>
        <strain evidence="7">cv. Menghai</strain>
        <tissue evidence="6">Leaf</tissue>
    </source>
</reference>
<protein>
    <recommendedName>
        <fullName evidence="8">Esterase</fullName>
    </recommendedName>
</protein>
<gene>
    <name evidence="6" type="ORF">E2562_017712</name>
</gene>
<evidence type="ECO:0000256" key="2">
    <source>
        <dbReference type="ARBA" id="ARBA00022729"/>
    </source>
</evidence>
<evidence type="ECO:0000256" key="4">
    <source>
        <dbReference type="ARBA" id="ARBA00023180"/>
    </source>
</evidence>
<evidence type="ECO:0000313" key="6">
    <source>
        <dbReference type="EMBL" id="KAF0892749.1"/>
    </source>
</evidence>
<feature type="signal peptide" evidence="5">
    <location>
        <begin position="1"/>
        <end position="24"/>
    </location>
</feature>
<feature type="chain" id="PRO_5026219292" description="Esterase" evidence="5">
    <location>
        <begin position="25"/>
        <end position="401"/>
    </location>
</feature>
<dbReference type="Gene3D" id="3.40.50.1110">
    <property type="entry name" value="SGNH hydrolase"/>
    <property type="match status" value="1"/>
</dbReference>
<comment type="similarity">
    <text evidence="1">Belongs to the 'GDSL' lipolytic enzyme family.</text>
</comment>
<comment type="caution">
    <text evidence="6">The sequence shown here is derived from an EMBL/GenBank/DDBJ whole genome shotgun (WGS) entry which is preliminary data.</text>
</comment>
<dbReference type="CDD" id="cd01837">
    <property type="entry name" value="SGNH_plant_lipase_like"/>
    <property type="match status" value="1"/>
</dbReference>
<dbReference type="PANTHER" id="PTHR22835:SF166">
    <property type="entry name" value="GDSL-LIKE LIPASE_ACYLHYDROLASE FAMILY PROTEIN, EXPRESSED"/>
    <property type="match status" value="1"/>
</dbReference>
<evidence type="ECO:0008006" key="8">
    <source>
        <dbReference type="Google" id="ProtNLM"/>
    </source>
</evidence>
<keyword evidence="4" id="KW-0325">Glycoprotein</keyword>